<dbReference type="CDD" id="cd00320">
    <property type="entry name" value="cpn10"/>
    <property type="match status" value="1"/>
</dbReference>
<sequence>MRVKPLQDWVVVQPDEPEEKTAGGIFVPDAAKERPESGKVVAAGEGRFVEEKDAKGKIKEKKFVKTTLKPGDHIMYEKYAAKKVQVDQEEVLLVREEDVLGYLV</sequence>
<gene>
    <name evidence="3" type="primary">groES</name>
    <name evidence="3" type="synonym">groS</name>
    <name evidence="5" type="ORF">MNODULE_10650</name>
</gene>
<evidence type="ECO:0000313" key="6">
    <source>
        <dbReference type="Proteomes" id="UP000534783"/>
    </source>
</evidence>
<dbReference type="Proteomes" id="UP000534783">
    <property type="component" value="Unassembled WGS sequence"/>
</dbReference>
<dbReference type="GO" id="GO:0051082">
    <property type="term" value="F:unfolded protein binding"/>
    <property type="evidence" value="ECO:0007669"/>
    <property type="project" value="TreeGrafter"/>
</dbReference>
<dbReference type="GO" id="GO:0046872">
    <property type="term" value="F:metal ion binding"/>
    <property type="evidence" value="ECO:0007669"/>
    <property type="project" value="TreeGrafter"/>
</dbReference>
<dbReference type="HAMAP" id="MF_00580">
    <property type="entry name" value="CH10"/>
    <property type="match status" value="1"/>
</dbReference>
<accession>A0A7X6DPX4</accession>
<evidence type="ECO:0000256" key="4">
    <source>
        <dbReference type="RuleBase" id="RU000535"/>
    </source>
</evidence>
<dbReference type="GO" id="GO:0005524">
    <property type="term" value="F:ATP binding"/>
    <property type="evidence" value="ECO:0007669"/>
    <property type="project" value="InterPro"/>
</dbReference>
<keyword evidence="6" id="KW-1185">Reference proteome</keyword>
<dbReference type="InterPro" id="IPR020818">
    <property type="entry name" value="Chaperonin_GroES"/>
</dbReference>
<keyword evidence="2 3" id="KW-0143">Chaperone</keyword>
<protein>
    <recommendedName>
        <fullName evidence="3">Co-chaperonin GroES</fullName>
    </recommendedName>
    <alternativeName>
        <fullName evidence="3">10 kDa chaperonin</fullName>
    </alternativeName>
    <alternativeName>
        <fullName evidence="3">Chaperonin-10</fullName>
        <shortName evidence="3">Cpn10</shortName>
    </alternativeName>
</protein>
<dbReference type="InterPro" id="IPR011032">
    <property type="entry name" value="GroES-like_sf"/>
</dbReference>
<comment type="function">
    <text evidence="3 4">Together with the chaperonin GroEL, plays an essential role in assisting protein folding. The GroEL-GroES system forms a nano-cage that allows encapsulation of the non-native substrate proteins and provides a physical environment optimized to promote and accelerate protein folding. GroES binds to the apical surface of the GroEL ring, thereby capping the opening of the GroEL channel.</text>
</comment>
<keyword evidence="3" id="KW-0963">Cytoplasm</keyword>
<comment type="caution">
    <text evidence="5">The sequence shown here is derived from an EMBL/GenBank/DDBJ whole genome shotgun (WGS) entry which is preliminary data.</text>
</comment>
<dbReference type="PANTHER" id="PTHR10772">
    <property type="entry name" value="10 KDA HEAT SHOCK PROTEIN"/>
    <property type="match status" value="1"/>
</dbReference>
<evidence type="ECO:0000313" key="5">
    <source>
        <dbReference type="EMBL" id="NKE71195.1"/>
    </source>
</evidence>
<dbReference type="AlphaFoldDB" id="A0A7X6DPX4"/>
<dbReference type="PANTHER" id="PTHR10772:SF58">
    <property type="entry name" value="CO-CHAPERONIN GROES"/>
    <property type="match status" value="1"/>
</dbReference>
<comment type="subcellular location">
    <subcellularLocation>
        <location evidence="3">Cytoplasm</location>
    </subcellularLocation>
</comment>
<dbReference type="EMBL" id="VTOW01000002">
    <property type="protein sequence ID" value="NKE71195.1"/>
    <property type="molecule type" value="Genomic_DNA"/>
</dbReference>
<organism evidence="5 6">
    <name type="scientific">Candidatus Manganitrophus noduliformans</name>
    <dbReference type="NCBI Taxonomy" id="2606439"/>
    <lineage>
        <taxon>Bacteria</taxon>
        <taxon>Pseudomonadati</taxon>
        <taxon>Nitrospirota</taxon>
        <taxon>Nitrospiria</taxon>
        <taxon>Candidatus Troglogloeales</taxon>
        <taxon>Candidatus Manganitrophaceae</taxon>
        <taxon>Candidatus Manganitrophus</taxon>
    </lineage>
</organism>
<dbReference type="GO" id="GO:0044183">
    <property type="term" value="F:protein folding chaperone"/>
    <property type="evidence" value="ECO:0007669"/>
    <property type="project" value="InterPro"/>
</dbReference>
<reference evidence="5 6" key="1">
    <citation type="journal article" date="2020" name="Nature">
        <title>Bacterial chemolithoautotrophy via manganese oxidation.</title>
        <authorList>
            <person name="Yu H."/>
            <person name="Leadbetter J.R."/>
        </authorList>
    </citation>
    <scope>NUCLEOTIDE SEQUENCE [LARGE SCALE GENOMIC DNA]</scope>
    <source>
        <strain evidence="5 6">Mn-1</strain>
    </source>
</reference>
<dbReference type="GO" id="GO:0005737">
    <property type="term" value="C:cytoplasm"/>
    <property type="evidence" value="ECO:0007669"/>
    <property type="project" value="UniProtKB-SubCell"/>
</dbReference>
<dbReference type="PRINTS" id="PR00297">
    <property type="entry name" value="CHAPERONIN10"/>
</dbReference>
<evidence type="ECO:0000256" key="1">
    <source>
        <dbReference type="ARBA" id="ARBA00006975"/>
    </source>
</evidence>
<evidence type="ECO:0000256" key="3">
    <source>
        <dbReference type="HAMAP-Rule" id="MF_00580"/>
    </source>
</evidence>
<proteinExistence type="inferred from homology"/>
<name>A0A7X6DPX4_9BACT</name>
<dbReference type="Pfam" id="PF00166">
    <property type="entry name" value="Cpn10"/>
    <property type="match status" value="1"/>
</dbReference>
<dbReference type="SMART" id="SM00883">
    <property type="entry name" value="Cpn10"/>
    <property type="match status" value="1"/>
</dbReference>
<dbReference type="GO" id="GO:0051087">
    <property type="term" value="F:protein-folding chaperone binding"/>
    <property type="evidence" value="ECO:0007669"/>
    <property type="project" value="TreeGrafter"/>
</dbReference>
<dbReference type="RefSeq" id="WP_168059607.1">
    <property type="nucleotide sequence ID" value="NZ_VTOW01000002.1"/>
</dbReference>
<dbReference type="Gene3D" id="2.30.33.40">
    <property type="entry name" value="GroES chaperonin"/>
    <property type="match status" value="1"/>
</dbReference>
<comment type="subunit">
    <text evidence="3">Heptamer of 7 subunits arranged in a ring. Interacts with the chaperonin GroEL.</text>
</comment>
<comment type="similarity">
    <text evidence="1 3 4">Belongs to the GroES chaperonin family.</text>
</comment>
<dbReference type="SUPFAM" id="SSF50129">
    <property type="entry name" value="GroES-like"/>
    <property type="match status" value="1"/>
</dbReference>
<dbReference type="InterPro" id="IPR037124">
    <property type="entry name" value="Chaperonin_GroES_sf"/>
</dbReference>
<dbReference type="FunFam" id="2.30.33.40:FF:000001">
    <property type="entry name" value="10 kDa chaperonin"/>
    <property type="match status" value="1"/>
</dbReference>
<evidence type="ECO:0000256" key="2">
    <source>
        <dbReference type="ARBA" id="ARBA00023186"/>
    </source>
</evidence>